<reference evidence="5" key="1">
    <citation type="journal article" date="2016" name="Genome Announc.">
        <title>Complete genome sequence of Alkaliphilus metalliredigens strain QYMF, an alkaliphilic and metal-reducing bacterium isolated from borax-contaminated leachate ponds.</title>
        <authorList>
            <person name="Hwang C."/>
            <person name="Copeland A."/>
            <person name="Lucas S."/>
            <person name="Lapidus A."/>
            <person name="Barry K."/>
            <person name="Detter J.C."/>
            <person name="Glavina Del Rio T."/>
            <person name="Hammon N."/>
            <person name="Israni S."/>
            <person name="Dalin E."/>
            <person name="Tice H."/>
            <person name="Pitluck S."/>
            <person name="Chertkov O."/>
            <person name="Brettin T."/>
            <person name="Bruce D."/>
            <person name="Han C."/>
            <person name="Schmutz J."/>
            <person name="Larimer F."/>
            <person name="Land M.L."/>
            <person name="Hauser L."/>
            <person name="Kyrpides N."/>
            <person name="Mikhailova N."/>
            <person name="Ye Q."/>
            <person name="Zhou J."/>
            <person name="Richardson P."/>
            <person name="Fields M.W."/>
        </authorList>
    </citation>
    <scope>NUCLEOTIDE SEQUENCE [LARGE SCALE GENOMIC DNA]</scope>
    <source>
        <strain evidence="5">QYMF</strain>
    </source>
</reference>
<protein>
    <submittedName>
        <fullName evidence="4">PpiC-type peptidyl-prolyl cis-trans isomerase</fullName>
    </submittedName>
</protein>
<feature type="chain" id="PRO_5038791125" evidence="2">
    <location>
        <begin position="30"/>
        <end position="319"/>
    </location>
</feature>
<proteinExistence type="predicted"/>
<dbReference type="Pfam" id="PF13616">
    <property type="entry name" value="Rotamase_3"/>
    <property type="match status" value="1"/>
</dbReference>
<keyword evidence="2" id="KW-0732">Signal</keyword>
<feature type="signal peptide" evidence="2">
    <location>
        <begin position="1"/>
        <end position="29"/>
    </location>
</feature>
<dbReference type="PROSITE" id="PS50198">
    <property type="entry name" value="PPIC_PPIASE_2"/>
    <property type="match status" value="1"/>
</dbReference>
<dbReference type="RefSeq" id="WP_011971307.1">
    <property type="nucleotide sequence ID" value="NC_009633.1"/>
</dbReference>
<sequence length="319" mass="36072">MKKIKNKSIGLLTALLAIMLLITACSTPAQLSQDAAAEVNGATVSMEEFDKTLALFKLSYEMQYGYNEDIFQQDIGGMTLLENIKEGIMEKLISDVLIAEKAVESGLTVSEEEITEAYEPYRVYEESDENFSAFLKENEIDETFIREQVKKDILLFKYRDFYNENLEMTEEAARKFFDENPEMFSTQEASARHILVADLALADELVVRLESGEDFATLAQEYSTDPGSAVQGGDLGFFPRGVMVPEFEEASFTQPIGEVGAPVQTQHGYHIILVEDRVDNSYDFDEMKESIMGYLKNLEFEKHLEELVGNAEVQKRESL</sequence>
<dbReference type="Proteomes" id="UP000001572">
    <property type="component" value="Chromosome"/>
</dbReference>
<keyword evidence="1" id="KW-0697">Rotamase</keyword>
<dbReference type="Gene3D" id="1.10.4030.10">
    <property type="entry name" value="Porin chaperone SurA, peptide-binding domain"/>
    <property type="match status" value="1"/>
</dbReference>
<dbReference type="AlphaFoldDB" id="A6TJN0"/>
<dbReference type="InterPro" id="IPR023058">
    <property type="entry name" value="PPIase_PpiC_CS"/>
</dbReference>
<evidence type="ECO:0000256" key="1">
    <source>
        <dbReference type="PROSITE-ProRule" id="PRU00278"/>
    </source>
</evidence>
<gene>
    <name evidence="4" type="ordered locus">Amet_0161</name>
</gene>
<organism evidence="4 5">
    <name type="scientific">Alkaliphilus metalliredigens (strain QYMF)</name>
    <dbReference type="NCBI Taxonomy" id="293826"/>
    <lineage>
        <taxon>Bacteria</taxon>
        <taxon>Bacillati</taxon>
        <taxon>Bacillota</taxon>
        <taxon>Clostridia</taxon>
        <taxon>Peptostreptococcales</taxon>
        <taxon>Natronincolaceae</taxon>
        <taxon>Alkaliphilus</taxon>
    </lineage>
</organism>
<feature type="domain" description="PpiC" evidence="3">
    <location>
        <begin position="186"/>
        <end position="276"/>
    </location>
</feature>
<dbReference type="PANTHER" id="PTHR47245">
    <property type="entry name" value="PEPTIDYLPROLYL ISOMERASE"/>
    <property type="match status" value="1"/>
</dbReference>
<dbReference type="InterPro" id="IPR027304">
    <property type="entry name" value="Trigger_fact/SurA_dom_sf"/>
</dbReference>
<dbReference type="SUPFAM" id="SSF54534">
    <property type="entry name" value="FKBP-like"/>
    <property type="match status" value="1"/>
</dbReference>
<dbReference type="PROSITE" id="PS01096">
    <property type="entry name" value="PPIC_PPIASE_1"/>
    <property type="match status" value="1"/>
</dbReference>
<keyword evidence="1 4" id="KW-0413">Isomerase</keyword>
<dbReference type="PANTHER" id="PTHR47245:SF2">
    <property type="entry name" value="PEPTIDYL-PROLYL CIS-TRANS ISOMERASE HP_0175-RELATED"/>
    <property type="match status" value="1"/>
</dbReference>
<dbReference type="GO" id="GO:0003755">
    <property type="term" value="F:peptidyl-prolyl cis-trans isomerase activity"/>
    <property type="evidence" value="ECO:0007669"/>
    <property type="project" value="UniProtKB-KW"/>
</dbReference>
<dbReference type="STRING" id="293826.Amet_0161"/>
<evidence type="ECO:0000259" key="3">
    <source>
        <dbReference type="PROSITE" id="PS50198"/>
    </source>
</evidence>
<accession>A6TJN0</accession>
<dbReference type="SUPFAM" id="SSF109998">
    <property type="entry name" value="Triger factor/SurA peptide-binding domain-like"/>
    <property type="match status" value="1"/>
</dbReference>
<dbReference type="InterPro" id="IPR000297">
    <property type="entry name" value="PPIase_PpiC"/>
</dbReference>
<dbReference type="eggNOG" id="COG0760">
    <property type="taxonomic scope" value="Bacteria"/>
</dbReference>
<dbReference type="KEGG" id="amt:Amet_0161"/>
<dbReference type="Gene3D" id="3.10.50.40">
    <property type="match status" value="1"/>
</dbReference>
<evidence type="ECO:0000313" key="5">
    <source>
        <dbReference type="Proteomes" id="UP000001572"/>
    </source>
</evidence>
<name>A6TJN0_ALKMQ</name>
<dbReference type="InterPro" id="IPR050245">
    <property type="entry name" value="PrsA_foldase"/>
</dbReference>
<dbReference type="EMBL" id="CP000724">
    <property type="protein sequence ID" value="ABR46398.1"/>
    <property type="molecule type" value="Genomic_DNA"/>
</dbReference>
<keyword evidence="5" id="KW-1185">Reference proteome</keyword>
<dbReference type="HOGENOM" id="CLU_034646_5_2_9"/>
<dbReference type="InterPro" id="IPR046357">
    <property type="entry name" value="PPIase_dom_sf"/>
</dbReference>
<dbReference type="Pfam" id="PF13623">
    <property type="entry name" value="SurA_N_2"/>
    <property type="match status" value="1"/>
</dbReference>
<evidence type="ECO:0000313" key="4">
    <source>
        <dbReference type="EMBL" id="ABR46398.1"/>
    </source>
</evidence>
<evidence type="ECO:0000256" key="2">
    <source>
        <dbReference type="SAM" id="SignalP"/>
    </source>
</evidence>
<dbReference type="PROSITE" id="PS51257">
    <property type="entry name" value="PROKAR_LIPOPROTEIN"/>
    <property type="match status" value="1"/>
</dbReference>